<protein>
    <submittedName>
        <fullName evidence="4">Uncharacterized protein</fullName>
    </submittedName>
</protein>
<dbReference type="STRING" id="2282107.A0A286UKP4"/>
<evidence type="ECO:0000256" key="3">
    <source>
        <dbReference type="SAM" id="SignalP"/>
    </source>
</evidence>
<reference evidence="4 5" key="1">
    <citation type="journal article" date="2017" name="Mol. Ecol.">
        <title>Comparative and population genomic landscape of Phellinus noxius: A hypervariable fungus causing root rot in trees.</title>
        <authorList>
            <person name="Chung C.L."/>
            <person name="Lee T.J."/>
            <person name="Akiba M."/>
            <person name="Lee H.H."/>
            <person name="Kuo T.H."/>
            <person name="Liu D."/>
            <person name="Ke H.M."/>
            <person name="Yokoi T."/>
            <person name="Roa M.B."/>
            <person name="Lu M.J."/>
            <person name="Chang Y.Y."/>
            <person name="Ann P.J."/>
            <person name="Tsai J.N."/>
            <person name="Chen C.Y."/>
            <person name="Tzean S.S."/>
            <person name="Ota Y."/>
            <person name="Hattori T."/>
            <person name="Sahashi N."/>
            <person name="Liou R.F."/>
            <person name="Kikuchi T."/>
            <person name="Tsai I.J."/>
        </authorList>
    </citation>
    <scope>NUCLEOTIDE SEQUENCE [LARGE SCALE GENOMIC DNA]</scope>
    <source>
        <strain evidence="4 5">FFPRI411160</strain>
    </source>
</reference>
<keyword evidence="2" id="KW-0812">Transmembrane</keyword>
<dbReference type="EMBL" id="NBII01000004">
    <property type="protein sequence ID" value="PAV20142.1"/>
    <property type="molecule type" value="Genomic_DNA"/>
</dbReference>
<gene>
    <name evidence="4" type="ORF">PNOK_0507600</name>
</gene>
<dbReference type="Proteomes" id="UP000217199">
    <property type="component" value="Unassembled WGS sequence"/>
</dbReference>
<comment type="caution">
    <text evidence="4">The sequence shown here is derived from an EMBL/GenBank/DDBJ whole genome shotgun (WGS) entry which is preliminary data.</text>
</comment>
<feature type="signal peptide" evidence="3">
    <location>
        <begin position="1"/>
        <end position="21"/>
    </location>
</feature>
<accession>A0A286UKP4</accession>
<dbReference type="AlphaFoldDB" id="A0A286UKP4"/>
<keyword evidence="5" id="KW-1185">Reference proteome</keyword>
<evidence type="ECO:0000313" key="4">
    <source>
        <dbReference type="EMBL" id="PAV20142.1"/>
    </source>
</evidence>
<dbReference type="Gene3D" id="1.20.5.510">
    <property type="entry name" value="Single helix bin"/>
    <property type="match status" value="1"/>
</dbReference>
<keyword evidence="2" id="KW-1133">Transmembrane helix</keyword>
<evidence type="ECO:0000256" key="1">
    <source>
        <dbReference type="SAM" id="MobiDB-lite"/>
    </source>
</evidence>
<evidence type="ECO:0000256" key="2">
    <source>
        <dbReference type="SAM" id="Phobius"/>
    </source>
</evidence>
<dbReference type="InParanoid" id="A0A286UKP4"/>
<organism evidence="4 5">
    <name type="scientific">Pyrrhoderma noxium</name>
    <dbReference type="NCBI Taxonomy" id="2282107"/>
    <lineage>
        <taxon>Eukaryota</taxon>
        <taxon>Fungi</taxon>
        <taxon>Dikarya</taxon>
        <taxon>Basidiomycota</taxon>
        <taxon>Agaricomycotina</taxon>
        <taxon>Agaricomycetes</taxon>
        <taxon>Hymenochaetales</taxon>
        <taxon>Hymenochaetaceae</taxon>
        <taxon>Pyrrhoderma</taxon>
    </lineage>
</organism>
<proteinExistence type="predicted"/>
<name>A0A286UKP4_9AGAM</name>
<feature type="compositionally biased region" description="Basic and acidic residues" evidence="1">
    <location>
        <begin position="305"/>
        <end position="315"/>
    </location>
</feature>
<feature type="region of interest" description="Disordered" evidence="1">
    <location>
        <begin position="190"/>
        <end position="222"/>
    </location>
</feature>
<feature type="region of interest" description="Disordered" evidence="1">
    <location>
        <begin position="272"/>
        <end position="321"/>
    </location>
</feature>
<keyword evidence="2" id="KW-0472">Membrane</keyword>
<keyword evidence="3" id="KW-0732">Signal</keyword>
<evidence type="ECO:0000313" key="5">
    <source>
        <dbReference type="Proteomes" id="UP000217199"/>
    </source>
</evidence>
<dbReference type="OrthoDB" id="3268736at2759"/>
<sequence length="377" mass="42225">MPKLLHTQVALVLSFIQASWCSLTNVTVDDDFGDPNTDLLPTYSPETPPSGFGWKGQFGCTDCPLYSLLDRDQVYDASWHQGTSNSIDGPYSIEINFTGVAVYTYFILLNQVANLTTTMTNVSFTLDGDVDGTFEHIPTNSTDIQYNTLVYTQESLESKPHRLLISTIGTNDSLILFDYLIYTMDDTAVTPSSNSTSTSPPEQTNSSTNTRSNPSNTPSKSSKAAIIGGLVAGGIVLLTFILLLFYIRRRRRSSRRDPIEIIPYNLTVRRSPQTRTVVETSDSKSSAPSHSDRSRNKESSTSNLDTKRGQKNERREKRRERKRELVGRLAWLENRMDHLQGAVERQNDRGVLPDESVTLILKPDPFRHYGPLDFLGL</sequence>
<feature type="chain" id="PRO_5013850632" evidence="3">
    <location>
        <begin position="22"/>
        <end position="377"/>
    </location>
</feature>
<feature type="transmembrane region" description="Helical" evidence="2">
    <location>
        <begin position="224"/>
        <end position="247"/>
    </location>
</feature>